<dbReference type="SUPFAM" id="SSF55729">
    <property type="entry name" value="Acyl-CoA N-acyltransferases (Nat)"/>
    <property type="match status" value="1"/>
</dbReference>
<dbReference type="Proteomes" id="UP000076442">
    <property type="component" value="Unassembled WGS sequence"/>
</dbReference>
<evidence type="ECO:0000313" key="3">
    <source>
        <dbReference type="EMBL" id="KZD94927.1"/>
    </source>
</evidence>
<proteinExistence type="predicted"/>
<dbReference type="OMA" id="MYAEFDS"/>
<reference evidence="2 6" key="1">
    <citation type="submission" date="2014-12" db="EMBL/GenBank/DDBJ databases">
        <title>Comparative genome analysis of Bacillus coagulans HM-08, Clostridium butyricum HM-68, Bacillus subtilis HM-66 and Bacillus licheniformis BL-09.</title>
        <authorList>
            <person name="Zhang H."/>
        </authorList>
    </citation>
    <scope>NUCLEOTIDE SEQUENCE [LARGE SCALE GENOMIC DNA]</scope>
    <source>
        <strain evidence="2 6">HM-66</strain>
    </source>
</reference>
<dbReference type="EMBL" id="CP120576">
    <property type="protein sequence ID" value="WEY84229.1"/>
    <property type="molecule type" value="Genomic_DNA"/>
</dbReference>
<evidence type="ECO:0000313" key="2">
    <source>
        <dbReference type="EMBL" id="KIU12090.1"/>
    </source>
</evidence>
<dbReference type="EMBL" id="JAGFPW010000017">
    <property type="protein sequence ID" value="MBO3795892.1"/>
    <property type="molecule type" value="Genomic_DNA"/>
</dbReference>
<organism evidence="2 6">
    <name type="scientific">Bacillus subtilis</name>
    <dbReference type="NCBI Taxonomy" id="1423"/>
    <lineage>
        <taxon>Bacteria</taxon>
        <taxon>Bacillati</taxon>
        <taxon>Bacillota</taxon>
        <taxon>Bacilli</taxon>
        <taxon>Bacillales</taxon>
        <taxon>Bacillaceae</taxon>
        <taxon>Bacillus</taxon>
    </lineage>
</organism>
<dbReference type="RefSeq" id="WP_003224597.1">
    <property type="nucleotide sequence ID" value="NZ_AP024628.1"/>
</dbReference>
<dbReference type="Gene3D" id="3.40.630.30">
    <property type="match status" value="1"/>
</dbReference>
<dbReference type="Proteomes" id="UP001214898">
    <property type="component" value="Chromosome"/>
</dbReference>
<dbReference type="EMBL" id="JXBC01000002">
    <property type="protein sequence ID" value="KIU12090.1"/>
    <property type="molecule type" value="Genomic_DNA"/>
</dbReference>
<evidence type="ECO:0000313" key="7">
    <source>
        <dbReference type="Proteomes" id="UP000076442"/>
    </source>
</evidence>
<reference evidence="5" key="4">
    <citation type="submission" date="2023-03" db="EMBL/GenBank/DDBJ databases">
        <title>Complete genome sequences of 52 Bacillus and Priestia strains isolated from West-African fermentations and 26 reference strains from the DSMZ collection.</title>
        <authorList>
            <person name="Wiedenbein E.S."/>
            <person name="Canoy T.S."/>
            <person name="Hui Y."/>
            <person name="Parkouda C."/>
            <person name="Dawende C."/>
            <person name="Ametefe E."/>
            <person name="Jespersen L."/>
            <person name="Nielsen D.S."/>
        </authorList>
    </citation>
    <scope>NUCLEOTIDE SEQUENCE</scope>
    <source>
        <strain evidence="5">PRO56</strain>
    </source>
</reference>
<sequence length="192" mass="23119">MNWYEKLSEYFPIEEMKSKAHMEALLKERSDIYHKDEGKHHILMFAEFDSFIFVDYLYVSKDARGQGLGGKLIAKLKKKNKPILLEVEPVDEDDTDTEKRLRFYQREHFKHAQSIGYRRRSLATNEVNKMEILYWSPKTESEEEILEAMKQTYENIHTYKDEKWYGESYEKTDEVLKLIDEEKQKNIFDQLS</sequence>
<gene>
    <name evidence="5" type="primary">yjbC</name>
    <name evidence="3" type="ORF">B4122_0684</name>
    <name evidence="4" type="ORF">J5227_16650</name>
    <name evidence="5" type="ORF">P5633_18240</name>
    <name evidence="2" type="ORF">SC09_Contig19orf00453</name>
</gene>
<evidence type="ECO:0000259" key="1">
    <source>
        <dbReference type="PROSITE" id="PS51186"/>
    </source>
</evidence>
<dbReference type="Proteomes" id="UP000665181">
    <property type="component" value="Unassembled WGS sequence"/>
</dbReference>
<reference evidence="4" key="3">
    <citation type="submission" date="2021-03" db="EMBL/GenBank/DDBJ databases">
        <title>Isolation of Bacillus subtilis from fermented food sample.</title>
        <authorList>
            <person name="Lakshmanan V."/>
            <person name="Athira K."/>
            <person name="Rajagopal K."/>
        </authorList>
    </citation>
    <scope>NUCLEOTIDE SEQUENCE</scope>
    <source>
        <strain evidence="4">S1</strain>
    </source>
</reference>
<evidence type="ECO:0000313" key="5">
    <source>
        <dbReference type="EMBL" id="WEY84229.1"/>
    </source>
</evidence>
<dbReference type="InterPro" id="IPR016181">
    <property type="entry name" value="Acyl_CoA_acyltransferase"/>
</dbReference>
<dbReference type="PATRIC" id="fig|1423.134.peg.3448"/>
<dbReference type="CDD" id="cd04301">
    <property type="entry name" value="NAT_SF"/>
    <property type="match status" value="1"/>
</dbReference>
<evidence type="ECO:0000313" key="6">
    <source>
        <dbReference type="Proteomes" id="UP000032247"/>
    </source>
</evidence>
<dbReference type="AlphaFoldDB" id="A0A086W3E3"/>
<reference evidence="3 7" key="2">
    <citation type="submission" date="2015-09" db="EMBL/GenBank/DDBJ databases">
        <title>Spore heat resistance.</title>
        <authorList>
            <person name="Boekhorst J."/>
            <person name="Berendsen E.M."/>
            <person name="Wells-Bennik M.H."/>
            <person name="Kuipers O.P."/>
        </authorList>
    </citation>
    <scope>NUCLEOTIDE SEQUENCE [LARGE SCALE GENOMIC DNA]</scope>
    <source>
        <strain evidence="3 7">B4122</strain>
    </source>
</reference>
<protein>
    <submittedName>
        <fullName evidence="4">GNAT family N-acetyltransferase</fullName>
    </submittedName>
    <submittedName>
        <fullName evidence="2">Thiol oxidation management factor</fullName>
    </submittedName>
</protein>
<accession>A0A086W3E3</accession>
<keyword evidence="4" id="KW-0808">Transferase</keyword>
<dbReference type="STRING" id="483913.AN935_05960"/>
<evidence type="ECO:0000313" key="4">
    <source>
        <dbReference type="EMBL" id="MBO3795892.1"/>
    </source>
</evidence>
<dbReference type="GO" id="GO:0016747">
    <property type="term" value="F:acyltransferase activity, transferring groups other than amino-acyl groups"/>
    <property type="evidence" value="ECO:0007669"/>
    <property type="project" value="InterPro"/>
</dbReference>
<accession>A0A0M0L0M8</accession>
<dbReference type="Pfam" id="PF13508">
    <property type="entry name" value="Acetyltransf_7"/>
    <property type="match status" value="1"/>
</dbReference>
<feature type="domain" description="N-acetyltransferase" evidence="1">
    <location>
        <begin position="1"/>
        <end position="139"/>
    </location>
</feature>
<dbReference type="GeneID" id="11241861"/>
<dbReference type="PROSITE" id="PS51186">
    <property type="entry name" value="GNAT"/>
    <property type="match status" value="1"/>
</dbReference>
<dbReference type="EMBL" id="LJZV01000002">
    <property type="protein sequence ID" value="KZD94927.1"/>
    <property type="molecule type" value="Genomic_DNA"/>
</dbReference>
<dbReference type="Proteomes" id="UP000032247">
    <property type="component" value="Unassembled WGS sequence"/>
</dbReference>
<name>A0A086W3E3_BACIU</name>
<dbReference type="InterPro" id="IPR000182">
    <property type="entry name" value="GNAT_dom"/>
</dbReference>